<dbReference type="Pfam" id="PF00512">
    <property type="entry name" value="HisKA"/>
    <property type="match status" value="1"/>
</dbReference>
<dbReference type="Pfam" id="PF02518">
    <property type="entry name" value="HATPase_c"/>
    <property type="match status" value="1"/>
</dbReference>
<dbReference type="InterPro" id="IPR003594">
    <property type="entry name" value="HATPase_dom"/>
</dbReference>
<dbReference type="EMBL" id="WJPO01000019">
    <property type="protein sequence ID" value="MRH21782.1"/>
    <property type="molecule type" value="Genomic_DNA"/>
</dbReference>
<dbReference type="SUPFAM" id="SSF47384">
    <property type="entry name" value="Homodimeric domain of signal transducing histidine kinase"/>
    <property type="match status" value="1"/>
</dbReference>
<evidence type="ECO:0000256" key="9">
    <source>
        <dbReference type="ARBA" id="ARBA00023012"/>
    </source>
</evidence>
<keyword evidence="9" id="KW-0902">Two-component regulatory system</keyword>
<accession>A0A844BL95</accession>
<evidence type="ECO:0000256" key="3">
    <source>
        <dbReference type="ARBA" id="ARBA00012438"/>
    </source>
</evidence>
<dbReference type="Gene3D" id="3.30.565.10">
    <property type="entry name" value="Histidine kinase-like ATPase, C-terminal domain"/>
    <property type="match status" value="1"/>
</dbReference>
<feature type="transmembrane region" description="Helical" evidence="11">
    <location>
        <begin position="153"/>
        <end position="173"/>
    </location>
</feature>
<evidence type="ECO:0000259" key="12">
    <source>
        <dbReference type="PROSITE" id="PS50109"/>
    </source>
</evidence>
<dbReference type="Proteomes" id="UP000466730">
    <property type="component" value="Unassembled WGS sequence"/>
</dbReference>
<dbReference type="PANTHER" id="PTHR45436:SF5">
    <property type="entry name" value="SENSOR HISTIDINE KINASE TRCS"/>
    <property type="match status" value="1"/>
</dbReference>
<comment type="catalytic activity">
    <reaction evidence="1">
        <text>ATP + protein L-histidine = ADP + protein N-phospho-L-histidine.</text>
        <dbReference type="EC" id="2.7.13.3"/>
    </reaction>
</comment>
<sequence>MVLAGLVASQQVLAELARGQEARLRELVRLHVDGLSVALGPSVLRKDVWEVYDTLDRAGRAGDAQRMALTVVADSDDRILAASDPLRAPVDGHLRDLAGVAAALPVDAITLASDAPRVRVLAPLQYQGRNVGSILTELDVADLVAERRRAVRALLAFNGAVTLALAFVGYVAVRRMMRPVSVLARHMGTGGADPVPIPLAQLPGGDTEMAQLFRTYNGMTGAIRARAEAERRLSERERLVSLGRLSSSLAHEINNPLGGLLNAADTIRTYPDRPDIVRASVDLLLRGLNHMRDVAKAILDHNRLDRAGQALTPEDFDDLRLLISPEMQRLGQRPVWSVAVSRADLAGFPAAPVRQIALNLMLNASAAAGPGGHVGLSVTCPDGSLTLSVSDEGPGLPEAALARLVGAEGQSGGGVGLGIVRDLVRDLGGRIEHARQGRSTEIRVTLPAAPAGAAA</sequence>
<evidence type="ECO:0000256" key="5">
    <source>
        <dbReference type="ARBA" id="ARBA00022679"/>
    </source>
</evidence>
<dbReference type="AlphaFoldDB" id="A0A844BL95"/>
<evidence type="ECO:0000256" key="1">
    <source>
        <dbReference type="ARBA" id="ARBA00000085"/>
    </source>
</evidence>
<protein>
    <recommendedName>
        <fullName evidence="3">histidine kinase</fullName>
        <ecNumber evidence="3">2.7.13.3</ecNumber>
    </recommendedName>
</protein>
<comment type="subcellular location">
    <subcellularLocation>
        <location evidence="2">Membrane</location>
    </subcellularLocation>
</comment>
<keyword evidence="14" id="KW-1185">Reference proteome</keyword>
<keyword evidence="6 11" id="KW-0812">Transmembrane</keyword>
<dbReference type="PANTHER" id="PTHR45436">
    <property type="entry name" value="SENSOR HISTIDINE KINASE YKOH"/>
    <property type="match status" value="1"/>
</dbReference>
<evidence type="ECO:0000256" key="11">
    <source>
        <dbReference type="SAM" id="Phobius"/>
    </source>
</evidence>
<dbReference type="InterPro" id="IPR003660">
    <property type="entry name" value="HAMP_dom"/>
</dbReference>
<evidence type="ECO:0000313" key="13">
    <source>
        <dbReference type="EMBL" id="MRH21782.1"/>
    </source>
</evidence>
<dbReference type="InterPro" id="IPR036097">
    <property type="entry name" value="HisK_dim/P_sf"/>
</dbReference>
<keyword evidence="10 11" id="KW-0472">Membrane</keyword>
<dbReference type="InterPro" id="IPR004358">
    <property type="entry name" value="Sig_transdc_His_kin-like_C"/>
</dbReference>
<evidence type="ECO:0000256" key="2">
    <source>
        <dbReference type="ARBA" id="ARBA00004370"/>
    </source>
</evidence>
<dbReference type="SMART" id="SM00304">
    <property type="entry name" value="HAMP"/>
    <property type="match status" value="2"/>
</dbReference>
<dbReference type="Gene3D" id="1.10.287.130">
    <property type="match status" value="1"/>
</dbReference>
<gene>
    <name evidence="13" type="ORF">GH815_12325</name>
</gene>
<dbReference type="InterPro" id="IPR036890">
    <property type="entry name" value="HATPase_C_sf"/>
</dbReference>
<dbReference type="PRINTS" id="PR00344">
    <property type="entry name" value="BCTRLSENSOR"/>
</dbReference>
<comment type="caution">
    <text evidence="13">The sequence shown here is derived from an EMBL/GenBank/DDBJ whole genome shotgun (WGS) entry which is preliminary data.</text>
</comment>
<dbReference type="InterPro" id="IPR003661">
    <property type="entry name" value="HisK_dim/P_dom"/>
</dbReference>
<dbReference type="InterPro" id="IPR050428">
    <property type="entry name" value="TCS_sensor_his_kinase"/>
</dbReference>
<organism evidence="13 14">
    <name type="scientific">Rhodovulum strictum</name>
    <dbReference type="NCBI Taxonomy" id="58314"/>
    <lineage>
        <taxon>Bacteria</taxon>
        <taxon>Pseudomonadati</taxon>
        <taxon>Pseudomonadota</taxon>
        <taxon>Alphaproteobacteria</taxon>
        <taxon>Rhodobacterales</taxon>
        <taxon>Paracoccaceae</taxon>
        <taxon>Rhodovulum</taxon>
    </lineage>
</organism>
<dbReference type="CDD" id="cd00082">
    <property type="entry name" value="HisKA"/>
    <property type="match status" value="1"/>
</dbReference>
<evidence type="ECO:0000256" key="7">
    <source>
        <dbReference type="ARBA" id="ARBA00022777"/>
    </source>
</evidence>
<dbReference type="SMART" id="SM00388">
    <property type="entry name" value="HisKA"/>
    <property type="match status" value="1"/>
</dbReference>
<dbReference type="SMART" id="SM00387">
    <property type="entry name" value="HATPase_c"/>
    <property type="match status" value="1"/>
</dbReference>
<evidence type="ECO:0000256" key="8">
    <source>
        <dbReference type="ARBA" id="ARBA00022989"/>
    </source>
</evidence>
<dbReference type="GO" id="GO:0005886">
    <property type="term" value="C:plasma membrane"/>
    <property type="evidence" value="ECO:0007669"/>
    <property type="project" value="TreeGrafter"/>
</dbReference>
<evidence type="ECO:0000313" key="14">
    <source>
        <dbReference type="Proteomes" id="UP000466730"/>
    </source>
</evidence>
<reference evidence="13 14" key="1">
    <citation type="submission" date="2019-11" db="EMBL/GenBank/DDBJ databases">
        <title>Draft Whole-Genome sequence of the marine photosynthetic bacterium Rhodovulum strictum DSM 11289.</title>
        <authorList>
            <person name="Kyndt J.A."/>
            <person name="Meyer T.E."/>
        </authorList>
    </citation>
    <scope>NUCLEOTIDE SEQUENCE [LARGE SCALE GENOMIC DNA]</scope>
    <source>
        <strain evidence="13 14">DSM 11289</strain>
    </source>
</reference>
<feature type="domain" description="Histidine kinase" evidence="12">
    <location>
        <begin position="248"/>
        <end position="450"/>
    </location>
</feature>
<evidence type="ECO:0000256" key="4">
    <source>
        <dbReference type="ARBA" id="ARBA00022553"/>
    </source>
</evidence>
<dbReference type="EC" id="2.7.13.3" evidence="3"/>
<dbReference type="SUPFAM" id="SSF55874">
    <property type="entry name" value="ATPase domain of HSP90 chaperone/DNA topoisomerase II/histidine kinase"/>
    <property type="match status" value="1"/>
</dbReference>
<evidence type="ECO:0000256" key="10">
    <source>
        <dbReference type="ARBA" id="ARBA00023136"/>
    </source>
</evidence>
<evidence type="ECO:0000256" key="6">
    <source>
        <dbReference type="ARBA" id="ARBA00022692"/>
    </source>
</evidence>
<keyword evidence="5" id="KW-0808">Transferase</keyword>
<dbReference type="InterPro" id="IPR005467">
    <property type="entry name" value="His_kinase_dom"/>
</dbReference>
<keyword evidence="4" id="KW-0597">Phosphoprotein</keyword>
<keyword evidence="8 11" id="KW-1133">Transmembrane helix</keyword>
<dbReference type="PROSITE" id="PS50109">
    <property type="entry name" value="HIS_KIN"/>
    <property type="match status" value="1"/>
</dbReference>
<proteinExistence type="predicted"/>
<dbReference type="OrthoDB" id="7818322at2"/>
<dbReference type="GO" id="GO:0000155">
    <property type="term" value="F:phosphorelay sensor kinase activity"/>
    <property type="evidence" value="ECO:0007669"/>
    <property type="project" value="InterPro"/>
</dbReference>
<keyword evidence="7 13" id="KW-0418">Kinase</keyword>
<name>A0A844BL95_9RHOB</name>